<name>A0A0S4LDI3_9BACT</name>
<dbReference type="STRING" id="1742973.COMA2_180022"/>
<accession>A0A0S4LDI3</accession>
<proteinExistence type="predicted"/>
<evidence type="ECO:0000313" key="1">
    <source>
        <dbReference type="EMBL" id="CUS34672.1"/>
    </source>
</evidence>
<dbReference type="Proteomes" id="UP000198736">
    <property type="component" value="Unassembled WGS sequence"/>
</dbReference>
<dbReference type="EMBL" id="CZPZ01000010">
    <property type="protein sequence ID" value="CUS34672.1"/>
    <property type="molecule type" value="Genomic_DNA"/>
</dbReference>
<dbReference type="AlphaFoldDB" id="A0A0S4LDI3"/>
<organism evidence="1 2">
    <name type="scientific">Candidatus Nitrospira nitrificans</name>
    <dbReference type="NCBI Taxonomy" id="1742973"/>
    <lineage>
        <taxon>Bacteria</taxon>
        <taxon>Pseudomonadati</taxon>
        <taxon>Nitrospirota</taxon>
        <taxon>Nitrospiria</taxon>
        <taxon>Nitrospirales</taxon>
        <taxon>Nitrospiraceae</taxon>
        <taxon>Nitrospira</taxon>
    </lineage>
</organism>
<protein>
    <submittedName>
        <fullName evidence="1">Uncharacterized protein</fullName>
    </submittedName>
</protein>
<sequence>MAIGNCCRGTNRFGLLSSAGLLLHRPLHLPVQLDNKETLHLDSGALIAELDRVRRWNPKNQPQRRNCG</sequence>
<evidence type="ECO:0000313" key="2">
    <source>
        <dbReference type="Proteomes" id="UP000198736"/>
    </source>
</evidence>
<gene>
    <name evidence="1" type="ORF">COMA2_180022</name>
</gene>
<keyword evidence="2" id="KW-1185">Reference proteome</keyword>
<reference evidence="2" key="1">
    <citation type="submission" date="2015-10" db="EMBL/GenBank/DDBJ databases">
        <authorList>
            <person name="Luecker S."/>
            <person name="Luecker S."/>
        </authorList>
    </citation>
    <scope>NUCLEOTIDE SEQUENCE [LARGE SCALE GENOMIC DNA]</scope>
</reference>